<evidence type="ECO:0000313" key="2">
    <source>
        <dbReference type="Proteomes" id="UP001152300"/>
    </source>
</evidence>
<keyword evidence="2" id="KW-1185">Reference proteome</keyword>
<accession>A0A9X0DMN6</accession>
<proteinExistence type="predicted"/>
<comment type="caution">
    <text evidence="1">The sequence shown here is derived from an EMBL/GenBank/DDBJ whole genome shotgun (WGS) entry which is preliminary data.</text>
</comment>
<sequence length="103" mass="11996">MKQEIHLTNSINLKTSLQSVLLDILRKLANEDRSFAGITWPEIAVVYTKYINDLEPTFYSHTLMISYITSTYINHTYDPTFLNLTAPSRNDQQRIQITTSRRT</sequence>
<name>A0A9X0DMN6_9HELO</name>
<protein>
    <submittedName>
        <fullName evidence="1">Uncharacterized protein</fullName>
    </submittedName>
</protein>
<organism evidence="1 2">
    <name type="scientific">Sclerotinia nivalis</name>
    <dbReference type="NCBI Taxonomy" id="352851"/>
    <lineage>
        <taxon>Eukaryota</taxon>
        <taxon>Fungi</taxon>
        <taxon>Dikarya</taxon>
        <taxon>Ascomycota</taxon>
        <taxon>Pezizomycotina</taxon>
        <taxon>Leotiomycetes</taxon>
        <taxon>Helotiales</taxon>
        <taxon>Sclerotiniaceae</taxon>
        <taxon>Sclerotinia</taxon>
    </lineage>
</organism>
<reference evidence="1" key="1">
    <citation type="submission" date="2022-11" db="EMBL/GenBank/DDBJ databases">
        <title>Genome Resource of Sclerotinia nivalis Strain SnTB1, a Plant Pathogen Isolated from American Ginseng.</title>
        <authorList>
            <person name="Fan S."/>
        </authorList>
    </citation>
    <scope>NUCLEOTIDE SEQUENCE</scope>
    <source>
        <strain evidence="1">SnTB1</strain>
    </source>
</reference>
<dbReference type="Proteomes" id="UP001152300">
    <property type="component" value="Unassembled WGS sequence"/>
</dbReference>
<dbReference type="AlphaFoldDB" id="A0A9X0DMN6"/>
<gene>
    <name evidence="1" type="ORF">OCU04_002906</name>
</gene>
<evidence type="ECO:0000313" key="1">
    <source>
        <dbReference type="EMBL" id="KAJ8069241.1"/>
    </source>
</evidence>
<dbReference type="EMBL" id="JAPEIS010000002">
    <property type="protein sequence ID" value="KAJ8069241.1"/>
    <property type="molecule type" value="Genomic_DNA"/>
</dbReference>